<evidence type="ECO:0000313" key="1">
    <source>
        <dbReference type="EMBL" id="OTP77659.1"/>
    </source>
</evidence>
<sequence>MHDTAGILLDKTDKHVADEKCEIVEANGDVRLMDLHVWQICPQAHVAINSV</sequence>
<comment type="caution">
    <text evidence="1">The sequence shown here is derived from an EMBL/GenBank/DDBJ whole genome shotgun (WGS) entry which is preliminary data.</text>
</comment>
<dbReference type="AlphaFoldDB" id="A0A242N1V3"/>
<name>A0A242N1V3_CABSO</name>
<protein>
    <submittedName>
        <fullName evidence="1">Uncharacterized protein</fullName>
    </submittedName>
</protein>
<dbReference type="EMBL" id="NBTY01000052">
    <property type="protein sequence ID" value="OTP77659.1"/>
    <property type="molecule type" value="Genomic_DNA"/>
</dbReference>
<dbReference type="Proteomes" id="UP000194546">
    <property type="component" value="Unassembled WGS sequence"/>
</dbReference>
<organism evidence="1 2">
    <name type="scientific">Caballeronia sordidicola</name>
    <name type="common">Burkholderia sordidicola</name>
    <dbReference type="NCBI Taxonomy" id="196367"/>
    <lineage>
        <taxon>Bacteria</taxon>
        <taxon>Pseudomonadati</taxon>
        <taxon>Pseudomonadota</taxon>
        <taxon>Betaproteobacteria</taxon>
        <taxon>Burkholderiales</taxon>
        <taxon>Burkholderiaceae</taxon>
        <taxon>Caballeronia</taxon>
    </lineage>
</organism>
<accession>A0A242N1V3</accession>
<proteinExistence type="predicted"/>
<gene>
    <name evidence="1" type="ORF">PAMC26510_08300</name>
</gene>
<reference evidence="1 2" key="1">
    <citation type="submission" date="2017-03" db="EMBL/GenBank/DDBJ databases">
        <title>Genome analysis of strain PAMC 26510.</title>
        <authorList>
            <person name="Oh H.-M."/>
            <person name="Yang J.-A."/>
        </authorList>
    </citation>
    <scope>NUCLEOTIDE SEQUENCE [LARGE SCALE GENOMIC DNA]</scope>
    <source>
        <strain evidence="1 2">PAMC 26510</strain>
    </source>
</reference>
<evidence type="ECO:0000313" key="2">
    <source>
        <dbReference type="Proteomes" id="UP000194546"/>
    </source>
</evidence>